<dbReference type="RefSeq" id="XP_044561754.1">
    <property type="nucleotide sequence ID" value="XM_044707026.1"/>
</dbReference>
<name>A0A6A5BRW4_NAEFO</name>
<organism evidence="2 3">
    <name type="scientific">Naegleria fowleri</name>
    <name type="common">Brain eating amoeba</name>
    <dbReference type="NCBI Taxonomy" id="5763"/>
    <lineage>
        <taxon>Eukaryota</taxon>
        <taxon>Discoba</taxon>
        <taxon>Heterolobosea</taxon>
        <taxon>Tetramitia</taxon>
        <taxon>Eutetramitia</taxon>
        <taxon>Vahlkampfiidae</taxon>
        <taxon>Naegleria</taxon>
    </lineage>
</organism>
<proteinExistence type="predicted"/>
<evidence type="ECO:0000313" key="3">
    <source>
        <dbReference type="Proteomes" id="UP000444721"/>
    </source>
</evidence>
<reference evidence="2 3" key="1">
    <citation type="journal article" date="2019" name="Sci. Rep.">
        <title>Nanopore sequencing improves the draft genome of the human pathogenic amoeba Naegleria fowleri.</title>
        <authorList>
            <person name="Liechti N."/>
            <person name="Schurch N."/>
            <person name="Bruggmann R."/>
            <person name="Wittwer M."/>
        </authorList>
    </citation>
    <scope>NUCLEOTIDE SEQUENCE [LARGE SCALE GENOMIC DNA]</scope>
    <source>
        <strain evidence="2 3">ATCC 30894</strain>
    </source>
</reference>
<sequence>MSGKRIFFIDLLNTFDGLESLKIGKIVDDADIDSGLHSETSRSTHVLSHESVRMTQYFKMYPFKSNREFSEIRLVLTEDEQELKRQEKELKEERRRMVLKKLQLNRKKSYKLRTCLYDGLKDHEISQLLQNYSCQSSLKTLLMTHTLLEEHLAELFSHSSIETLYLNDCLIEGSKFLEEILMHSHVKVLSMQNVTFRKTAQKKTTASLKVSSPKTRTMFSEQEGELFKKNSTLVRLEIHSCPSLFDARFMEQLSENSSIRFLTIRNCKLSDDKLRPILRNNKTIEELDICNNKGGSLTLARLIAFHCYRGTERMKIISDYNLV</sequence>
<dbReference type="SUPFAM" id="SSF52047">
    <property type="entry name" value="RNI-like"/>
    <property type="match status" value="1"/>
</dbReference>
<comment type="caution">
    <text evidence="2">The sequence shown here is derived from an EMBL/GenBank/DDBJ whole genome shotgun (WGS) entry which is preliminary data.</text>
</comment>
<keyword evidence="1" id="KW-0175">Coiled coil</keyword>
<dbReference type="VEuPathDB" id="AmoebaDB:NF0130150"/>
<dbReference type="Proteomes" id="UP000444721">
    <property type="component" value="Unassembled WGS sequence"/>
</dbReference>
<feature type="coiled-coil region" evidence="1">
    <location>
        <begin position="69"/>
        <end position="107"/>
    </location>
</feature>
<dbReference type="GeneID" id="68110912"/>
<dbReference type="OrthoDB" id="120976at2759"/>
<dbReference type="VEuPathDB" id="AmoebaDB:FDP41_003694"/>
<dbReference type="InterPro" id="IPR032675">
    <property type="entry name" value="LRR_dom_sf"/>
</dbReference>
<evidence type="ECO:0000313" key="2">
    <source>
        <dbReference type="EMBL" id="KAF0977041.1"/>
    </source>
</evidence>
<dbReference type="EMBL" id="VFQX01000035">
    <property type="protein sequence ID" value="KAF0977041.1"/>
    <property type="molecule type" value="Genomic_DNA"/>
</dbReference>
<keyword evidence="3" id="KW-1185">Reference proteome</keyword>
<dbReference type="VEuPathDB" id="AmoebaDB:NfTy_065060"/>
<evidence type="ECO:0000256" key="1">
    <source>
        <dbReference type="SAM" id="Coils"/>
    </source>
</evidence>
<protein>
    <submittedName>
        <fullName evidence="2">Uncharacterized protein</fullName>
    </submittedName>
</protein>
<dbReference type="Gene3D" id="3.80.10.10">
    <property type="entry name" value="Ribonuclease Inhibitor"/>
    <property type="match status" value="1"/>
</dbReference>
<dbReference type="AlphaFoldDB" id="A0A6A5BRW4"/>
<accession>A0A6A5BRW4</accession>
<gene>
    <name evidence="2" type="ORF">FDP41_003694</name>
</gene>